<evidence type="ECO:0000256" key="10">
    <source>
        <dbReference type="PROSITE-ProRule" id="PRU00043"/>
    </source>
</evidence>
<dbReference type="FunFam" id="2.60.40.60:FF:000058">
    <property type="entry name" value="FAT atypical cadherin 3"/>
    <property type="match status" value="1"/>
</dbReference>
<evidence type="ECO:0000256" key="7">
    <source>
        <dbReference type="ARBA" id="ARBA00022989"/>
    </source>
</evidence>
<dbReference type="Proteomes" id="UP000008854">
    <property type="component" value="Unassembled WGS sequence"/>
</dbReference>
<dbReference type="InterPro" id="IPR015919">
    <property type="entry name" value="Cadherin-like_sf"/>
</dbReference>
<dbReference type="PROSITE" id="PS50268">
    <property type="entry name" value="CADHERIN_2"/>
    <property type="match status" value="7"/>
</dbReference>
<feature type="region of interest" description="Disordered" evidence="11">
    <location>
        <begin position="15"/>
        <end position="36"/>
    </location>
</feature>
<evidence type="ECO:0000256" key="12">
    <source>
        <dbReference type="SAM" id="Phobius"/>
    </source>
</evidence>
<dbReference type="PROSITE" id="PS00232">
    <property type="entry name" value="CADHERIN_1"/>
    <property type="match status" value="3"/>
</dbReference>
<dbReference type="SMART" id="SM00112">
    <property type="entry name" value="CA"/>
    <property type="match status" value="6"/>
</dbReference>
<keyword evidence="9" id="KW-1015">Disulfide bond</keyword>
<evidence type="ECO:0000256" key="6">
    <source>
        <dbReference type="ARBA" id="ARBA00022837"/>
    </source>
</evidence>
<feature type="region of interest" description="Disordered" evidence="11">
    <location>
        <begin position="1345"/>
        <end position="1370"/>
    </location>
</feature>
<dbReference type="InterPro" id="IPR039808">
    <property type="entry name" value="Cadherin"/>
</dbReference>
<keyword evidence="2" id="KW-0245">EGF-like domain</keyword>
<feature type="transmembrane region" description="Helical" evidence="12">
    <location>
        <begin position="989"/>
        <end position="1014"/>
    </location>
</feature>
<dbReference type="Pfam" id="PF00028">
    <property type="entry name" value="Cadherin"/>
    <property type="match status" value="3"/>
</dbReference>
<dbReference type="FunFam" id="2.60.40.60:FF:000013">
    <property type="entry name" value="Cadherin EGF LAG seven-pass G-type receptor"/>
    <property type="match status" value="1"/>
</dbReference>
<keyword evidence="14" id="KW-1185">Reference proteome</keyword>
<comment type="subcellular location">
    <subcellularLocation>
        <location evidence="1">Membrane</location>
        <topology evidence="1">Single-pass membrane protein</topology>
    </subcellularLocation>
</comment>
<dbReference type="Gene3D" id="2.60.40.60">
    <property type="entry name" value="Cadherins"/>
    <property type="match status" value="7"/>
</dbReference>
<dbReference type="PANTHER" id="PTHR24027">
    <property type="entry name" value="CADHERIN-23"/>
    <property type="match status" value="1"/>
</dbReference>
<keyword evidence="8 12" id="KW-0472">Membrane</keyword>
<sequence length="1370" mass="158269">MNHMDTIFVTAHSLLRNQDRNNNNNNNNNNNSNNNNNELLIPYYQLNYTITENQPIHYKIGQINKDLLLKIKKINKTMKLLNYLLNQSSPSSPSSSLLLLYKLQTPTNDIDLNETTSELVTKKRFDLEKLCPFYCHSNNFFAELFYHVYIQLNNNQSIISLITIQLLIIDLNDNLPFFPLTIKRPYKIQLKEVIYHKGKLIELPKAIDYDIHPKYNEIDYQLDTMVTKDKLLIMNTFDLLITNDKRLLLLLKIDLDYELMNQYRFYLICKSINDNNNNNSIIDNDQLEMIIDVLNINDNEPKFSQMIYEIKIMENILVNSMIYQLIATDEDVNSTITYSMVNNIDLNLTSKFLIQSNGQIIIKEQLDYEQCNLYSYTIRANDGEFDAFTQLIIKIIDVNDERPEFLLNPSKLIIKENQPEKTFIGHLLIIDRDSPQVNGQVHCEEPSHLIRNQPILFVKESFDLNERILSQNHNDYYYSTIFSTISSTSSSSTSSSSSPSSLLSNTETHVYQRFTLYSQNKYDRENITDKYLAILYCWDGIPNSFSNSLVSLDSTNYLSTDYPKHVSSMTSMSLLSSLTATMTITLQILDENDNEPIFDKPLYKVTFKENSPRNTKIIQMHATDKDIEENAQIYYSLQKNELNTPYFKIDPITGWILNTAEIDREAQSTFKLTILAIDGGYQPLNNQFYLLSNNNTIHHTSTTQLIIHMLDVNDNAPEFYGPRQFAIEENQPSNTWIGDLKVIDKDEGLNSEITLKLLLFSDKWFNENVESQLRNNTTQLITDYHLPFYILNNGMIASDNGQDKVYSTIDTICIRILDLNDNKPYFIGIEGEYYDINKPSMNQSLSTMNSTIMDPYINKPLNTTQIPSIHLSINEKPGYCIFIVKAFDLDEGMNSLLQYNITLEYSRNKAETILDALKMNTSNGQVILNRSLDHNEIGNYKITVIVKDSGIPIIELIIEDTPARGNWLLSNIIQQHNTKQNTIIESYKIFIIILFIGMSTFLATILISIILCMIKPCRRIQMKYSTKWSCKRICNEHKYQNNNNNNGDLRTKELDGTIFNRNADNRKVDHIESINNVYKFDLYNQQCQKQRQQQQQPFDPLSGYTSERNVDNSFDNISLYTTYNQDHYKKLFIVNDCSTIDYIKNDLIPYYGFVETDTYCNGTNTNDQSTCIMNMNANGQELAMNNEIQPVYVERVLLPLNINKNTFQQPEWNSFILEFPQNDCQHILLNTSFDDKHLRCSLHLPQQLNHNTQLCDSSKMSFPSVSLPSSNNSTVKPDLILLQCTNTLPISSSNYVQHHRSVLLNPTSMSNTVILLDPNTPSLKNPKSVNKRNIDCSVQNIITPIASEEQHSDSGRGASDEENSSRIHQH</sequence>
<protein>
    <submittedName>
        <fullName evidence="15">Cadherin</fullName>
    </submittedName>
</protein>
<dbReference type="GO" id="GO:0005509">
    <property type="term" value="F:calcium ion binding"/>
    <property type="evidence" value="ECO:0007669"/>
    <property type="project" value="UniProtKB-UniRule"/>
</dbReference>
<accession>A0A5K4FE07</accession>
<feature type="compositionally biased region" description="Low complexity" evidence="11">
    <location>
        <begin position="21"/>
        <end position="36"/>
    </location>
</feature>
<feature type="domain" description="Cadherin" evidence="13">
    <location>
        <begin position="719"/>
        <end position="826"/>
    </location>
</feature>
<evidence type="ECO:0000256" key="8">
    <source>
        <dbReference type="ARBA" id="ARBA00023136"/>
    </source>
</evidence>
<reference evidence="15" key="2">
    <citation type="submission" date="2019-11" db="UniProtKB">
        <authorList>
            <consortium name="WormBaseParasite"/>
        </authorList>
    </citation>
    <scope>IDENTIFICATION</scope>
    <source>
        <strain evidence="15">Puerto Rican</strain>
    </source>
</reference>
<proteinExistence type="predicted"/>
<keyword evidence="5" id="KW-0677">Repeat</keyword>
<dbReference type="PRINTS" id="PR00205">
    <property type="entry name" value="CADHERIN"/>
</dbReference>
<name>A0A5K4FE07_SCHMA</name>
<evidence type="ECO:0000259" key="13">
    <source>
        <dbReference type="PROSITE" id="PS50268"/>
    </source>
</evidence>
<keyword evidence="4" id="KW-0732">Signal</keyword>
<evidence type="ECO:0000256" key="4">
    <source>
        <dbReference type="ARBA" id="ARBA00022729"/>
    </source>
</evidence>
<dbReference type="InterPro" id="IPR002126">
    <property type="entry name" value="Cadherin-like_dom"/>
</dbReference>
<dbReference type="PANTHER" id="PTHR24027:SF438">
    <property type="entry name" value="CADHERIN 23"/>
    <property type="match status" value="1"/>
</dbReference>
<evidence type="ECO:0000256" key="1">
    <source>
        <dbReference type="ARBA" id="ARBA00004167"/>
    </source>
</evidence>
<reference evidence="14" key="1">
    <citation type="journal article" date="2012" name="PLoS Negl. Trop. Dis.">
        <title>A systematically improved high quality genome and transcriptome of the human blood fluke Schistosoma mansoni.</title>
        <authorList>
            <person name="Protasio A.V."/>
            <person name="Tsai I.J."/>
            <person name="Babbage A."/>
            <person name="Nichol S."/>
            <person name="Hunt M."/>
            <person name="Aslett M.A."/>
            <person name="De Silva N."/>
            <person name="Velarde G.S."/>
            <person name="Anderson T.J."/>
            <person name="Clark R.C."/>
            <person name="Davidson C."/>
            <person name="Dillon G.P."/>
            <person name="Holroyd N.E."/>
            <person name="LoVerde P.T."/>
            <person name="Lloyd C."/>
            <person name="McQuillan J."/>
            <person name="Oliveira G."/>
            <person name="Otto T.D."/>
            <person name="Parker-Manuel S.J."/>
            <person name="Quail M.A."/>
            <person name="Wilson R.A."/>
            <person name="Zerlotini A."/>
            <person name="Dunne D.W."/>
            <person name="Berriman M."/>
        </authorList>
    </citation>
    <scope>NUCLEOTIDE SEQUENCE [LARGE SCALE GENOMIC DNA]</scope>
    <source>
        <strain evidence="14">Puerto Rican</strain>
    </source>
</reference>
<keyword evidence="7 12" id="KW-1133">Transmembrane helix</keyword>
<keyword evidence="3 12" id="KW-0812">Transmembrane</keyword>
<feature type="domain" description="Cadherin" evidence="13">
    <location>
        <begin position="406"/>
        <end position="598"/>
    </location>
</feature>
<evidence type="ECO:0000313" key="15">
    <source>
        <dbReference type="WBParaSite" id="Smp_344010.1"/>
    </source>
</evidence>
<dbReference type="InParanoid" id="A0A5K4FE07"/>
<evidence type="ECO:0000256" key="5">
    <source>
        <dbReference type="ARBA" id="ARBA00022737"/>
    </source>
</evidence>
<evidence type="ECO:0000256" key="11">
    <source>
        <dbReference type="SAM" id="MobiDB-lite"/>
    </source>
</evidence>
<feature type="domain" description="Cadherin" evidence="13">
    <location>
        <begin position="599"/>
        <end position="719"/>
    </location>
</feature>
<dbReference type="GO" id="GO:0008013">
    <property type="term" value="F:beta-catenin binding"/>
    <property type="evidence" value="ECO:0007669"/>
    <property type="project" value="TreeGrafter"/>
</dbReference>
<keyword evidence="6 10" id="KW-0106">Calcium</keyword>
<evidence type="ECO:0000313" key="14">
    <source>
        <dbReference type="Proteomes" id="UP000008854"/>
    </source>
</evidence>
<feature type="domain" description="Cadherin" evidence="13">
    <location>
        <begin position="42"/>
        <end position="178"/>
    </location>
</feature>
<dbReference type="WBParaSite" id="Smp_344010.1">
    <property type="protein sequence ID" value="Smp_344010.1"/>
    <property type="gene ID" value="Smp_344010"/>
</dbReference>
<dbReference type="GO" id="GO:0007156">
    <property type="term" value="P:homophilic cell adhesion via plasma membrane adhesion molecules"/>
    <property type="evidence" value="ECO:0007669"/>
    <property type="project" value="InterPro"/>
</dbReference>
<dbReference type="GO" id="GO:0016477">
    <property type="term" value="P:cell migration"/>
    <property type="evidence" value="ECO:0007669"/>
    <property type="project" value="TreeGrafter"/>
</dbReference>
<dbReference type="InterPro" id="IPR020894">
    <property type="entry name" value="Cadherin_CS"/>
</dbReference>
<dbReference type="AlphaFoldDB" id="A0A5K4FE07"/>
<evidence type="ECO:0000256" key="3">
    <source>
        <dbReference type="ARBA" id="ARBA00022692"/>
    </source>
</evidence>
<dbReference type="STRING" id="6183.A0A5K4FE07"/>
<organism evidence="14 15">
    <name type="scientific">Schistosoma mansoni</name>
    <name type="common">Blood fluke</name>
    <dbReference type="NCBI Taxonomy" id="6183"/>
    <lineage>
        <taxon>Eukaryota</taxon>
        <taxon>Metazoa</taxon>
        <taxon>Spiralia</taxon>
        <taxon>Lophotrochozoa</taxon>
        <taxon>Platyhelminthes</taxon>
        <taxon>Trematoda</taxon>
        <taxon>Digenea</taxon>
        <taxon>Strigeidida</taxon>
        <taxon>Schistosomatoidea</taxon>
        <taxon>Schistosomatidae</taxon>
        <taxon>Schistosoma</taxon>
    </lineage>
</organism>
<dbReference type="CDD" id="cd11304">
    <property type="entry name" value="Cadherin_repeat"/>
    <property type="match status" value="4"/>
</dbReference>
<feature type="domain" description="Cadherin" evidence="13">
    <location>
        <begin position="863"/>
        <end position="952"/>
    </location>
</feature>
<dbReference type="GO" id="GO:0045296">
    <property type="term" value="F:cadherin binding"/>
    <property type="evidence" value="ECO:0007669"/>
    <property type="project" value="TreeGrafter"/>
</dbReference>
<evidence type="ECO:0000256" key="9">
    <source>
        <dbReference type="ARBA" id="ARBA00023157"/>
    </source>
</evidence>
<dbReference type="GO" id="GO:0016342">
    <property type="term" value="C:catenin complex"/>
    <property type="evidence" value="ECO:0007669"/>
    <property type="project" value="TreeGrafter"/>
</dbReference>
<feature type="domain" description="Cadherin" evidence="13">
    <location>
        <begin position="304"/>
        <end position="405"/>
    </location>
</feature>
<evidence type="ECO:0000256" key="2">
    <source>
        <dbReference type="ARBA" id="ARBA00022536"/>
    </source>
</evidence>
<feature type="domain" description="Cadherin" evidence="13">
    <location>
        <begin position="206"/>
        <end position="303"/>
    </location>
</feature>
<dbReference type="SUPFAM" id="SSF49313">
    <property type="entry name" value="Cadherin-like"/>
    <property type="match status" value="5"/>
</dbReference>